<reference evidence="6" key="2">
    <citation type="submission" date="2020-08" db="EMBL/GenBank/DDBJ databases">
        <title>Plant Genome Project.</title>
        <authorList>
            <person name="Zhang R.-G."/>
        </authorList>
    </citation>
    <scope>NUCLEOTIDE SEQUENCE</scope>
    <source>
        <strain evidence="6">Huo1</strain>
        <tissue evidence="6">Leaf</tissue>
    </source>
</reference>
<evidence type="ECO:0000256" key="1">
    <source>
        <dbReference type="ARBA" id="ARBA00004474"/>
    </source>
</evidence>
<sequence>MLNWILFYFYFYFYYMMAAMAAIVATVGPAMAGVTAPNSYTPLPGPLWNSLHLMDTVYQSTKANFPPLPFLSINIMKIDAAAAAVQACHDKTIRFGLLSSIKAVENRSDEVMAQETEEEEVEENLNVSQIKQHLFAALQGINRGIFGVPSAKKSEIQNLVELLESQNPTPEPTLCLEKVAGAWKLIYSTISILGSKRTKLGLRDFINLGDFIQTINVDQGKAVNVIEFSARGLTLLSGQLTIDASFKIVSNSRVEISYQKSVITPDQLMNVFRKNYDLLLQIFNPDGWLEITYVDDALRIGRDDKGNIFILERIEIC</sequence>
<proteinExistence type="predicted"/>
<dbReference type="EMBL" id="PNBA02000008">
    <property type="protein sequence ID" value="KAG6414631.1"/>
    <property type="molecule type" value="Genomic_DNA"/>
</dbReference>
<name>A0A8X8XNG9_SALSN</name>
<evidence type="ECO:0000256" key="3">
    <source>
        <dbReference type="ARBA" id="ARBA00022946"/>
    </source>
</evidence>
<evidence type="ECO:0000313" key="6">
    <source>
        <dbReference type="EMBL" id="KAG6414631.1"/>
    </source>
</evidence>
<dbReference type="InterPro" id="IPR006843">
    <property type="entry name" value="PAP/fibrillin_dom"/>
</dbReference>
<keyword evidence="2" id="KW-0934">Plastid</keyword>
<evidence type="ECO:0000256" key="4">
    <source>
        <dbReference type="SAM" id="Phobius"/>
    </source>
</evidence>
<keyword evidence="3" id="KW-0809">Transit peptide</keyword>
<feature type="transmembrane region" description="Helical" evidence="4">
    <location>
        <begin position="12"/>
        <end position="32"/>
    </location>
</feature>
<dbReference type="PANTHER" id="PTHR31906">
    <property type="entry name" value="PLASTID-LIPID-ASSOCIATED PROTEIN 4, CHLOROPLASTIC-RELATED"/>
    <property type="match status" value="1"/>
</dbReference>
<dbReference type="Proteomes" id="UP000298416">
    <property type="component" value="Unassembled WGS sequence"/>
</dbReference>
<dbReference type="GO" id="GO:0009536">
    <property type="term" value="C:plastid"/>
    <property type="evidence" value="ECO:0007669"/>
    <property type="project" value="UniProtKB-SubCell"/>
</dbReference>
<keyword evidence="4" id="KW-1133">Transmembrane helix</keyword>
<accession>A0A8X8XNG9</accession>
<gene>
    <name evidence="6" type="ORF">SASPL_122004</name>
</gene>
<comment type="subcellular location">
    <subcellularLocation>
        <location evidence="1">Plastid</location>
    </subcellularLocation>
</comment>
<dbReference type="AlphaFoldDB" id="A0A8X8XNG9"/>
<keyword evidence="7" id="KW-1185">Reference proteome</keyword>
<organism evidence="6">
    <name type="scientific">Salvia splendens</name>
    <name type="common">Scarlet sage</name>
    <dbReference type="NCBI Taxonomy" id="180675"/>
    <lineage>
        <taxon>Eukaryota</taxon>
        <taxon>Viridiplantae</taxon>
        <taxon>Streptophyta</taxon>
        <taxon>Embryophyta</taxon>
        <taxon>Tracheophyta</taxon>
        <taxon>Spermatophyta</taxon>
        <taxon>Magnoliopsida</taxon>
        <taxon>eudicotyledons</taxon>
        <taxon>Gunneridae</taxon>
        <taxon>Pentapetalae</taxon>
        <taxon>asterids</taxon>
        <taxon>lamiids</taxon>
        <taxon>Lamiales</taxon>
        <taxon>Lamiaceae</taxon>
        <taxon>Nepetoideae</taxon>
        <taxon>Mentheae</taxon>
        <taxon>Salviinae</taxon>
        <taxon>Salvia</taxon>
        <taxon>Salvia subgen. Calosphace</taxon>
        <taxon>core Calosphace</taxon>
    </lineage>
</organism>
<keyword evidence="4" id="KW-0812">Transmembrane</keyword>
<comment type="caution">
    <text evidence="6">The sequence shown here is derived from an EMBL/GenBank/DDBJ whole genome shotgun (WGS) entry which is preliminary data.</text>
</comment>
<evidence type="ECO:0000259" key="5">
    <source>
        <dbReference type="Pfam" id="PF04755"/>
    </source>
</evidence>
<dbReference type="Pfam" id="PF04755">
    <property type="entry name" value="PAP_fibrillin"/>
    <property type="match status" value="1"/>
</dbReference>
<evidence type="ECO:0000313" key="7">
    <source>
        <dbReference type="Proteomes" id="UP000298416"/>
    </source>
</evidence>
<protein>
    <recommendedName>
        <fullName evidence="5">Plastid lipid-associated protein/fibrillin conserved domain-containing protein</fullName>
    </recommendedName>
</protein>
<evidence type="ECO:0000256" key="2">
    <source>
        <dbReference type="ARBA" id="ARBA00022640"/>
    </source>
</evidence>
<dbReference type="InterPro" id="IPR039633">
    <property type="entry name" value="PAP"/>
</dbReference>
<keyword evidence="4" id="KW-0472">Membrane</keyword>
<reference evidence="6" key="1">
    <citation type="submission" date="2018-01" db="EMBL/GenBank/DDBJ databases">
        <authorList>
            <person name="Mao J.F."/>
        </authorList>
    </citation>
    <scope>NUCLEOTIDE SEQUENCE</scope>
    <source>
        <strain evidence="6">Huo1</strain>
        <tissue evidence="6">Leaf</tissue>
    </source>
</reference>
<feature type="domain" description="Plastid lipid-associated protein/fibrillin conserved" evidence="5">
    <location>
        <begin position="129"/>
        <end position="311"/>
    </location>
</feature>